<dbReference type="Pfam" id="PF13245">
    <property type="entry name" value="AAA_19"/>
    <property type="match status" value="1"/>
</dbReference>
<dbReference type="Pfam" id="PF13538">
    <property type="entry name" value="UvrD_C_2"/>
    <property type="match status" value="1"/>
</dbReference>
<dbReference type="SUPFAM" id="SSF47781">
    <property type="entry name" value="RuvA domain 2-like"/>
    <property type="match status" value="1"/>
</dbReference>
<name>A0ABS1PKE1_9ACTN</name>
<dbReference type="EC" id="5.6.2.3" evidence="3"/>
<evidence type="ECO:0000256" key="3">
    <source>
        <dbReference type="HAMAP-Rule" id="MF_01488"/>
    </source>
</evidence>
<dbReference type="Pfam" id="PF14490">
    <property type="entry name" value="HHH_RecD2"/>
    <property type="match status" value="1"/>
</dbReference>
<dbReference type="CDD" id="cd18809">
    <property type="entry name" value="SF1_C_RecD"/>
    <property type="match status" value="1"/>
</dbReference>
<feature type="domain" description="ATP-dependent RecD2 DNA helicase SH3" evidence="6">
    <location>
        <begin position="573"/>
        <end position="639"/>
    </location>
</feature>
<keyword evidence="3" id="KW-0378">Hydrolase</keyword>
<dbReference type="InterPro" id="IPR050534">
    <property type="entry name" value="Coronavir_polyprotein_1ab"/>
</dbReference>
<comment type="catalytic activity">
    <reaction evidence="3">
        <text>ATP + H2O = ADP + phosphate + H(+)</text>
        <dbReference type="Rhea" id="RHEA:13065"/>
        <dbReference type="ChEBI" id="CHEBI:15377"/>
        <dbReference type="ChEBI" id="CHEBI:15378"/>
        <dbReference type="ChEBI" id="CHEBI:30616"/>
        <dbReference type="ChEBI" id="CHEBI:43474"/>
        <dbReference type="ChEBI" id="CHEBI:456216"/>
        <dbReference type="EC" id="5.6.2.3"/>
    </reaction>
</comment>
<dbReference type="InterPro" id="IPR010994">
    <property type="entry name" value="RuvA_2-like"/>
</dbReference>
<dbReference type="InterPro" id="IPR029493">
    <property type="entry name" value="RecD2-like_HHH"/>
</dbReference>
<keyword evidence="9" id="KW-1185">Reference proteome</keyword>
<evidence type="ECO:0000313" key="8">
    <source>
        <dbReference type="EMBL" id="MBL1112492.1"/>
    </source>
</evidence>
<dbReference type="InterPro" id="IPR027417">
    <property type="entry name" value="P-loop_NTPase"/>
</dbReference>
<dbReference type="Gene3D" id="3.40.50.300">
    <property type="entry name" value="P-loop containing nucleotide triphosphate hydrolases"/>
    <property type="match status" value="2"/>
</dbReference>
<keyword evidence="3" id="KW-0413">Isomerase</keyword>
<comment type="similarity">
    <text evidence="3">Belongs to the RecD family. RecD2 subfamily.</text>
</comment>
<feature type="domain" description="ATP-dependent RecD2 DNA helicase-like helix-hairpin-helix" evidence="5">
    <location>
        <begin position="144"/>
        <end position="234"/>
    </location>
</feature>
<dbReference type="Pfam" id="PF23139">
    <property type="entry name" value="OB_YrrC"/>
    <property type="match status" value="1"/>
</dbReference>
<comment type="caution">
    <text evidence="8">The sequence shown here is derived from an EMBL/GenBank/DDBJ whole genome shotgun (WGS) entry which is preliminary data.</text>
</comment>
<keyword evidence="3" id="KW-0347">Helicase</keyword>
<dbReference type="PANTHER" id="PTHR43788">
    <property type="entry name" value="DNA2/NAM7 HELICASE FAMILY MEMBER"/>
    <property type="match status" value="1"/>
</dbReference>
<dbReference type="Pfam" id="PF18335">
    <property type="entry name" value="SH3_13"/>
    <property type="match status" value="1"/>
</dbReference>
<accession>A0ABS1PKE1</accession>
<keyword evidence="2 3" id="KW-0067">ATP-binding</keyword>
<dbReference type="Pfam" id="PF14520">
    <property type="entry name" value="HHH_5"/>
    <property type="match status" value="1"/>
</dbReference>
<dbReference type="Proteomes" id="UP000621510">
    <property type="component" value="Unassembled WGS sequence"/>
</dbReference>
<dbReference type="Gene3D" id="1.10.10.2220">
    <property type="match status" value="1"/>
</dbReference>
<dbReference type="InterPro" id="IPR027785">
    <property type="entry name" value="UvrD-like_helicase_C"/>
</dbReference>
<sequence length="747" mass="80868">MLKLAVVEGVLERITYANEENGYTVARVDTGRGSGDLLTVVGSLLGAQPGESLRMEGRWGSHPQYGKQFTVENYQTVLPATVQGIRRYLGSGLIKGIGPRIADRITEHFGVDTLDVIEQEPKRLVEVPGLGPKRTKMIAAAWEEQKAIKEVMVFLQGVGVSTSIAVRIYKKYGDASISVVKNEPYRLAADVWGIGFLTADKIAQSVGIPHDSPDRVKAGLQYALSQSADQGHCYLPEERLIADAVKLLQVDTGLVIDCLGELAAEDEGVVREPVPGPEDGEPVSAVYLVPFHRAEISLAGQVLRLLRTEEDRLPAFRDVDWDKALGWLAGRTGADLAPEQSQAVRLALTEKVAVLTGGPGCGKSFTVRSVVELARAKKAKVVLAAPTGRAAKRLSELTGAEASTVHRLLELKPGGDAAYDRDRPLDADLVVVDEASMLDLLLANKLVKAVPPGAHLLFVGDVDQLPSVGAGEVLRDLLAPGSPVPAVRLTRIFRQAQQSGVVTNAHRINEGVPPVTQGLSDFFLFVEDDTEEAGRLTVDVAARRIPAKFGLDPRRDVQVLAPMHRGPAGAGTLNGLLQQAITPARPDLPERRLGGRVFRVGDKVTQIRNNYEKGVNGVFNGTVGVVTSLDTDEQRLTVRTDEDEEVPYDFDELDELAHAYAVTIHRSQGSEYPAVVIPVTTGAWMMLQRNLLYTAVTRAKRLVVLVGSRRALGQAVRTVSAGRRCTALDHRLGGDVTVERVRWVSER</sequence>
<comment type="function">
    <text evidence="3">DNA-dependent ATPase and ATP-dependent 5'-3' DNA helicase. Has no activity on blunt DNA or DNA with 3'-overhangs, requires at least 10 bases of 5'-ssDNA for helicase activity.</text>
</comment>
<dbReference type="InterPro" id="IPR055446">
    <property type="entry name" value="RecD2_N_OB"/>
</dbReference>
<dbReference type="InterPro" id="IPR006345">
    <property type="entry name" value="RecD2"/>
</dbReference>
<reference evidence="8 9" key="1">
    <citation type="submission" date="2021-01" db="EMBL/GenBank/DDBJ databases">
        <title>WGS of actinomycetes isolated from Thailand.</title>
        <authorList>
            <person name="Thawai C."/>
        </authorList>
    </citation>
    <scope>NUCLEOTIDE SEQUENCE [LARGE SCALE GENOMIC DNA]</scope>
    <source>
        <strain evidence="8 9">CA3R110</strain>
    </source>
</reference>
<keyword evidence="1 3" id="KW-0547">Nucleotide-binding</keyword>
<evidence type="ECO:0000256" key="2">
    <source>
        <dbReference type="ARBA" id="ARBA00022840"/>
    </source>
</evidence>
<evidence type="ECO:0000259" key="5">
    <source>
        <dbReference type="Pfam" id="PF14490"/>
    </source>
</evidence>
<dbReference type="EMBL" id="JAERRG010000002">
    <property type="protein sequence ID" value="MBL1112492.1"/>
    <property type="molecule type" value="Genomic_DNA"/>
</dbReference>
<evidence type="ECO:0000259" key="6">
    <source>
        <dbReference type="Pfam" id="PF18335"/>
    </source>
</evidence>
<evidence type="ECO:0000256" key="1">
    <source>
        <dbReference type="ARBA" id="ARBA00022741"/>
    </source>
</evidence>
<protein>
    <recommendedName>
        <fullName evidence="3">ATP-dependent RecD2 DNA helicase</fullName>
        <ecNumber evidence="3">5.6.2.3</ecNumber>
    </recommendedName>
    <alternativeName>
        <fullName evidence="3">DNA 5'-3' helicase subunit RecD2</fullName>
    </alternativeName>
</protein>
<feature type="binding site" evidence="3">
    <location>
        <begin position="360"/>
        <end position="364"/>
    </location>
    <ligand>
        <name>ATP</name>
        <dbReference type="ChEBI" id="CHEBI:30616"/>
    </ligand>
</feature>
<proteinExistence type="inferred from homology"/>
<evidence type="ECO:0000313" key="9">
    <source>
        <dbReference type="Proteomes" id="UP000621510"/>
    </source>
</evidence>
<dbReference type="InterPro" id="IPR041451">
    <property type="entry name" value="RecD2_SH13"/>
</dbReference>
<feature type="domain" description="UvrD-like helicase C-terminal" evidence="4">
    <location>
        <begin position="658"/>
        <end position="706"/>
    </location>
</feature>
<gene>
    <name evidence="3" type="primary">recD2</name>
    <name evidence="8" type="ORF">JK364_08765</name>
</gene>
<feature type="domain" description="ATP-dependent RecD2 DNA helicase OB-fold" evidence="7">
    <location>
        <begin position="6"/>
        <end position="79"/>
    </location>
</feature>
<dbReference type="HAMAP" id="MF_01488">
    <property type="entry name" value="RecD2"/>
    <property type="match status" value="1"/>
</dbReference>
<dbReference type="PANTHER" id="PTHR43788:SF6">
    <property type="entry name" value="DNA HELICASE B"/>
    <property type="match status" value="1"/>
</dbReference>
<dbReference type="SUPFAM" id="SSF52540">
    <property type="entry name" value="P-loop containing nucleoside triphosphate hydrolases"/>
    <property type="match status" value="2"/>
</dbReference>
<dbReference type="NCBIfam" id="TIGR01448">
    <property type="entry name" value="recD_rel"/>
    <property type="match status" value="1"/>
</dbReference>
<evidence type="ECO:0000259" key="7">
    <source>
        <dbReference type="Pfam" id="PF23139"/>
    </source>
</evidence>
<dbReference type="CDD" id="cd17933">
    <property type="entry name" value="DEXSc_RecD-like"/>
    <property type="match status" value="1"/>
</dbReference>
<organism evidence="8 9">
    <name type="scientific">Streptomyces endocoffeicus</name>
    <dbReference type="NCBI Taxonomy" id="2898945"/>
    <lineage>
        <taxon>Bacteria</taxon>
        <taxon>Bacillati</taxon>
        <taxon>Actinomycetota</taxon>
        <taxon>Actinomycetes</taxon>
        <taxon>Kitasatosporales</taxon>
        <taxon>Streptomycetaceae</taxon>
        <taxon>Streptomyces</taxon>
    </lineage>
</organism>
<evidence type="ECO:0000259" key="4">
    <source>
        <dbReference type="Pfam" id="PF13538"/>
    </source>
</evidence>
<dbReference type="RefSeq" id="WP_201849274.1">
    <property type="nucleotide sequence ID" value="NZ_JAERRG010000002.1"/>
</dbReference>
<dbReference type="Gene3D" id="2.30.30.940">
    <property type="match status" value="1"/>
</dbReference>
<keyword evidence="3" id="KW-0238">DNA-binding</keyword>
<dbReference type="Gene3D" id="1.10.150.20">
    <property type="entry name" value="5' to 3' exonuclease, C-terminal subdomain"/>
    <property type="match status" value="1"/>
</dbReference>